<accession>A0A496PKX8</accession>
<dbReference type="InterPro" id="IPR041492">
    <property type="entry name" value="HAD_2"/>
</dbReference>
<comment type="caution">
    <text evidence="1">The sequence shown here is derived from an EMBL/GenBank/DDBJ whole genome shotgun (WGS) entry which is preliminary data.</text>
</comment>
<dbReference type="Proteomes" id="UP000273119">
    <property type="component" value="Unassembled WGS sequence"/>
</dbReference>
<dbReference type="AlphaFoldDB" id="A0A496PKX8"/>
<dbReference type="PANTHER" id="PTHR43434:SF20">
    <property type="entry name" value="5'-NUCLEOTIDASE"/>
    <property type="match status" value="1"/>
</dbReference>
<dbReference type="InterPro" id="IPR023198">
    <property type="entry name" value="PGP-like_dom2"/>
</dbReference>
<dbReference type="Pfam" id="PF13419">
    <property type="entry name" value="HAD_2"/>
    <property type="match status" value="1"/>
</dbReference>
<dbReference type="PANTHER" id="PTHR43434">
    <property type="entry name" value="PHOSPHOGLYCOLATE PHOSPHATASE"/>
    <property type="match status" value="1"/>
</dbReference>
<dbReference type="InterPro" id="IPR050155">
    <property type="entry name" value="HAD-like_hydrolase_sf"/>
</dbReference>
<gene>
    <name evidence="1" type="ORF">DWQ67_04465</name>
</gene>
<sequence length="248" mass="25272">MPLGAWIALSEHADGRIPSVSHSAANPVAVFFDLDGTLVDPAGGITGGIAHALEANGLAVPEESVLSSLVGPPLSMGLRSIAGVPEGQVPAVIESYRGWYETHGMAQSTVYPGIPEVLDALAASGVRVAVTTAKPQALAVRLLSLHGLAARFEAIVGTSNNELEAHAASGSKEALVRSACQLLSVEASRSAVVGDRHFDILAAVATGARAIGAGWGFAVGDELLEAGADVVVDSPWHLAHTLLKEDAA</sequence>
<organism evidence="1 2">
    <name type="scientific">Galactobacter caseinivorans</name>
    <dbReference type="NCBI Taxonomy" id="2676123"/>
    <lineage>
        <taxon>Bacteria</taxon>
        <taxon>Bacillati</taxon>
        <taxon>Actinomycetota</taxon>
        <taxon>Actinomycetes</taxon>
        <taxon>Micrococcales</taxon>
        <taxon>Micrococcaceae</taxon>
        <taxon>Galactobacter</taxon>
    </lineage>
</organism>
<dbReference type="Gene3D" id="3.40.50.1000">
    <property type="entry name" value="HAD superfamily/HAD-like"/>
    <property type="match status" value="1"/>
</dbReference>
<proteinExistence type="predicted"/>
<dbReference type="SFLD" id="SFLDG01129">
    <property type="entry name" value="C1.5:_HAD__Beta-PGM__Phosphata"/>
    <property type="match status" value="1"/>
</dbReference>
<dbReference type="GO" id="GO:0016787">
    <property type="term" value="F:hydrolase activity"/>
    <property type="evidence" value="ECO:0007669"/>
    <property type="project" value="UniProtKB-KW"/>
</dbReference>
<keyword evidence="2" id="KW-1185">Reference proteome</keyword>
<dbReference type="SUPFAM" id="SSF56784">
    <property type="entry name" value="HAD-like"/>
    <property type="match status" value="1"/>
</dbReference>
<dbReference type="InterPro" id="IPR036412">
    <property type="entry name" value="HAD-like_sf"/>
</dbReference>
<protein>
    <submittedName>
        <fullName evidence="1">HAD family hydrolase</fullName>
    </submittedName>
</protein>
<dbReference type="InterPro" id="IPR023214">
    <property type="entry name" value="HAD_sf"/>
</dbReference>
<dbReference type="GO" id="GO:0005829">
    <property type="term" value="C:cytosol"/>
    <property type="evidence" value="ECO:0007669"/>
    <property type="project" value="TreeGrafter"/>
</dbReference>
<dbReference type="Gene3D" id="1.10.150.240">
    <property type="entry name" value="Putative phosphatase, domain 2"/>
    <property type="match status" value="1"/>
</dbReference>
<reference evidence="1 2" key="1">
    <citation type="submission" date="2018-07" db="EMBL/GenBank/DDBJ databases">
        <title>Arthrobacter sp. nov., isolated from raw cow's milk with high bacterial count.</title>
        <authorList>
            <person name="Hahne J."/>
            <person name="Isele D."/>
            <person name="Lipski A."/>
        </authorList>
    </citation>
    <scope>NUCLEOTIDE SEQUENCE [LARGE SCALE GENOMIC DNA]</scope>
    <source>
        <strain evidence="1 2">JZ R-183</strain>
    </source>
</reference>
<keyword evidence="1" id="KW-0378">Hydrolase</keyword>
<dbReference type="GO" id="GO:0004713">
    <property type="term" value="F:protein tyrosine kinase activity"/>
    <property type="evidence" value="ECO:0007669"/>
    <property type="project" value="TreeGrafter"/>
</dbReference>
<dbReference type="SFLD" id="SFLDS00003">
    <property type="entry name" value="Haloacid_Dehalogenase"/>
    <property type="match status" value="1"/>
</dbReference>
<dbReference type="EMBL" id="QQXL01000002">
    <property type="protein sequence ID" value="RKW71055.1"/>
    <property type="molecule type" value="Genomic_DNA"/>
</dbReference>
<evidence type="ECO:0000313" key="1">
    <source>
        <dbReference type="EMBL" id="RKW71055.1"/>
    </source>
</evidence>
<evidence type="ECO:0000313" key="2">
    <source>
        <dbReference type="Proteomes" id="UP000273119"/>
    </source>
</evidence>
<name>A0A496PKX8_9MICC</name>